<dbReference type="AlphaFoldDB" id="A0A1E7FPT7"/>
<accession>A0A1E7FPT7</accession>
<feature type="signal peptide" evidence="1">
    <location>
        <begin position="1"/>
        <end position="17"/>
    </location>
</feature>
<protein>
    <recommendedName>
        <fullName evidence="4">Adhesin domain-containing protein</fullName>
    </recommendedName>
</protein>
<dbReference type="OrthoDB" id="36606at2759"/>
<name>A0A1E7FPT7_9STRA</name>
<gene>
    <name evidence="2" type="ORF">FRACYDRAFT_268179</name>
</gene>
<evidence type="ECO:0000313" key="2">
    <source>
        <dbReference type="EMBL" id="OEU20105.1"/>
    </source>
</evidence>
<evidence type="ECO:0000256" key="1">
    <source>
        <dbReference type="SAM" id="SignalP"/>
    </source>
</evidence>
<dbReference type="KEGG" id="fcy:FRACYDRAFT_268179"/>
<sequence>MKFSLIAVAALVTSAEAISRPSLTISVTDGNFDGVDGLDPTLTWNGSSNAGDIDLDYGIESAVRPTTDIASLPRKVFGTLKTNVAGWGITAGADRDMASGATDIEVNADNADADLSVKVIASADGGVDSVSATKGFDVDGNRVTITPRYSLSDEDADVVVTYDGGDTNVELTASVDSQEVVVTHDMGDTNIQLTASKDSQEVVVDHTMDNTNIKLTASADNQEVTVSQQVDDNNKISPTINRNGDISVQWERDLGDDNSLTATLKPNEGIDIEWNDDAWTAELKAGLDGTDINGISISTSRKVEF</sequence>
<keyword evidence="1" id="KW-0732">Signal</keyword>
<keyword evidence="3" id="KW-1185">Reference proteome</keyword>
<evidence type="ECO:0000313" key="3">
    <source>
        <dbReference type="Proteomes" id="UP000095751"/>
    </source>
</evidence>
<dbReference type="Proteomes" id="UP000095751">
    <property type="component" value="Unassembled WGS sequence"/>
</dbReference>
<dbReference type="EMBL" id="KV784355">
    <property type="protein sequence ID" value="OEU20105.1"/>
    <property type="molecule type" value="Genomic_DNA"/>
</dbReference>
<evidence type="ECO:0008006" key="4">
    <source>
        <dbReference type="Google" id="ProtNLM"/>
    </source>
</evidence>
<dbReference type="InParanoid" id="A0A1E7FPT7"/>
<reference evidence="2 3" key="1">
    <citation type="submission" date="2016-09" db="EMBL/GenBank/DDBJ databases">
        <title>Extensive genetic diversity and differential bi-allelic expression allows diatom success in the polar Southern Ocean.</title>
        <authorList>
            <consortium name="DOE Joint Genome Institute"/>
            <person name="Mock T."/>
            <person name="Otillar R.P."/>
            <person name="Strauss J."/>
            <person name="Dupont C."/>
            <person name="Frickenhaus S."/>
            <person name="Maumus F."/>
            <person name="Mcmullan M."/>
            <person name="Sanges R."/>
            <person name="Schmutz J."/>
            <person name="Toseland A."/>
            <person name="Valas R."/>
            <person name="Veluchamy A."/>
            <person name="Ward B.J."/>
            <person name="Allen A."/>
            <person name="Barry K."/>
            <person name="Falciatore A."/>
            <person name="Ferrante M."/>
            <person name="Fortunato A.E."/>
            <person name="Gloeckner G."/>
            <person name="Gruber A."/>
            <person name="Hipkin R."/>
            <person name="Janech M."/>
            <person name="Kroth P."/>
            <person name="Leese F."/>
            <person name="Lindquist E."/>
            <person name="Lyon B.R."/>
            <person name="Martin J."/>
            <person name="Mayer C."/>
            <person name="Parker M."/>
            <person name="Quesneville H."/>
            <person name="Raymond J."/>
            <person name="Uhlig C."/>
            <person name="Valentin K.U."/>
            <person name="Worden A.Z."/>
            <person name="Armbrust E.V."/>
            <person name="Bowler C."/>
            <person name="Green B."/>
            <person name="Moulton V."/>
            <person name="Van Oosterhout C."/>
            <person name="Grigoriev I."/>
        </authorList>
    </citation>
    <scope>NUCLEOTIDE SEQUENCE [LARGE SCALE GENOMIC DNA]</scope>
    <source>
        <strain evidence="2 3">CCMP1102</strain>
    </source>
</reference>
<organism evidence="2 3">
    <name type="scientific">Fragilariopsis cylindrus CCMP1102</name>
    <dbReference type="NCBI Taxonomy" id="635003"/>
    <lineage>
        <taxon>Eukaryota</taxon>
        <taxon>Sar</taxon>
        <taxon>Stramenopiles</taxon>
        <taxon>Ochrophyta</taxon>
        <taxon>Bacillariophyta</taxon>
        <taxon>Bacillariophyceae</taxon>
        <taxon>Bacillariophycidae</taxon>
        <taxon>Bacillariales</taxon>
        <taxon>Bacillariaceae</taxon>
        <taxon>Fragilariopsis</taxon>
    </lineage>
</organism>
<feature type="chain" id="PRO_5009193441" description="Adhesin domain-containing protein" evidence="1">
    <location>
        <begin position="18"/>
        <end position="305"/>
    </location>
</feature>
<proteinExistence type="predicted"/>